<feature type="compositionally biased region" description="Polar residues" evidence="1">
    <location>
        <begin position="1"/>
        <end position="28"/>
    </location>
</feature>
<sequence>MSSSPLAAKSNLTTTRSASLNIPHSTRTNHNHDLRYSLSAGPRTNEDRPPSGNGVAGILYKWVNYGQWWKRRWFVLQDGVLSYYRIHGPNKISLSVEMDRRSKLIGGESLRFICRHSKRGDVHSPGKPLGQIHLKVSSIGQSISDGKRFTVFTGTKSLHLRATTSEDRIAWIEALKAVKDTFPRMSNEELMASTTNVSVSTDKLRQRLMKEEVNETIIKDCEEIMKNNFVALHNEVMSLKQYQYHLIDSLKNVNKRLGFFVLSHAPMPPEATPPRDDKIVSQVNVDSGVGMEEGEILASSSVEQTPQGVKETEVLVISEEVVSAAKTESTGGEKLSVNLETVQPKLKGSWVQAVQKEGKMEKVNLAIEEVDGIPTARIPDSVFEEAQPLWEDFLVGKFLAKAPFVGGIHALVNKIWTLGDKTVKIDVFVVDRTTVRFRIKDERTRARVLRRGMWNLCGVPVVLSKWTPILDTVQEEIKTIPLWVIVKNVPPKYFSWKVLSAITSPLGTPKKLHPETEACKSFEEAKVFVEVDLTKTLPKFFSFKSERGGDTVVEFVYPWLPPRCTECSKWGHLHQDCISKKEKAEVVTRTVSAGTEVAAATTLVETMEKTVADSPVTSVSPTQEVNSMEKLGNAPGENREWTTPTKFTRTPEKNKELKYGEVSIMTNSFSCLSDKGEKGEDGITTEEAEIELEKAMDTQESMTEADKIELNKVESISEPQEVGMTLRQSLPRASKEGRTEEFFVSFIYASNFVAERKTLWGDLRHHHVSPLFQNKAWLICGDFNEILEGDDHSLYDTSPSVPSGMRDFQDLVRYCEFTDMSYQGKRFTWCNKRQEGVICKKLDRVLVNRTWINKYEESYSVFESGGCSDHQRCRIQIAERVTRIQRPFKFVNTVTMHPEYHKELEEKWRKSQPLFHSTVAMYKMSKQLKELKPMLRKMGKKMISDITIRTRAAHKALCELQAVTMATPSSHAVAAEAEAYEKWRRLSDIEERYLTQKAKLHWMKNGDQNNKTYHAAAKIREVRNNIREIRCEDGRIADTQKSIKTEAEKHFKEFLSLKPLDYVEWSCEELQSIMTFRCDEDDKALLTNEVSEEEVKKVLFVMPTNKSPGPDGFTCEFFKDSWSIIGKDFVVAIQSFFKTGFLPKGVNSTILALIPKKKDAVVMKDYRPISCCNVLYKVISKILANRLKTLLPKFIAPNQSAFVKDRLLMENLLLATEIIKDYHKGSVSPRCAMKIDISKAFDSVQWSFLLNTLRALDFPDQFVRWIQTCISTASFSVQVNGELAGYFGSERGLRQGCSLSPYLYVICMNVLSLKIDKAANDKNIGYHPNCPSLNNKRAKVAWTEVCTPKSEGGLGLRSLEEANRVSMLKLIWRLLSARGSLWVDWVHKYLIRNGSFWAVKETTSCGSWIWRKLLKYRDLAKQFHRVEVKNGNTTSFWHDTWSDLGCLKEKLGERGCIDLGIPLSSSVREVMAMSRRRQHRQAALNSVEEAIKNARMQLRGNEADVALWKGKNSSYRTSFSTKETWAQIRTSKPMMEGFKEIWFKAATPKYAFITWLVVKNRVATGERMLTWKQNANSSCVFCGVPIETREHLFFMCPYSKTIWKELVLGLLLNKFSEHWQETMKLIKGEGFDKTKTFLLRYTFQNSIHSIWNERNRRRHGEQPLPTEILIKLIDKNVRNRLSTMEGRGASSGLQTWFASKI</sequence>
<protein>
    <recommendedName>
        <fullName evidence="2">PH domain-containing protein</fullName>
    </recommendedName>
</protein>
<dbReference type="CDD" id="cd01650">
    <property type="entry name" value="RT_nLTR_like"/>
    <property type="match status" value="1"/>
</dbReference>
<proteinExistence type="predicted"/>
<dbReference type="Pfam" id="PF13966">
    <property type="entry name" value="zf-RVT"/>
    <property type="match status" value="1"/>
</dbReference>
<accession>A0A8T2BPD1</accession>
<dbReference type="Proteomes" id="UP000694240">
    <property type="component" value="Chromosome 7"/>
</dbReference>
<dbReference type="PANTHER" id="PTHR19446">
    <property type="entry name" value="REVERSE TRANSCRIPTASES"/>
    <property type="match status" value="1"/>
</dbReference>
<evidence type="ECO:0000259" key="2">
    <source>
        <dbReference type="PROSITE" id="PS50003"/>
    </source>
</evidence>
<dbReference type="SMART" id="SM00233">
    <property type="entry name" value="PH"/>
    <property type="match status" value="1"/>
</dbReference>
<keyword evidence="4" id="KW-1185">Reference proteome</keyword>
<feature type="domain" description="PH" evidence="2">
    <location>
        <begin position="52"/>
        <end position="180"/>
    </location>
</feature>
<dbReference type="Pfam" id="PF15413">
    <property type="entry name" value="PH_11"/>
    <property type="match status" value="1"/>
</dbReference>
<dbReference type="PROSITE" id="PS50003">
    <property type="entry name" value="PH_DOMAIN"/>
    <property type="match status" value="1"/>
</dbReference>
<feature type="region of interest" description="Disordered" evidence="1">
    <location>
        <begin position="1"/>
        <end position="51"/>
    </location>
</feature>
<comment type="caution">
    <text evidence="3">The sequence shown here is derived from an EMBL/GenBank/DDBJ whole genome shotgun (WGS) entry which is preliminary data.</text>
</comment>
<name>A0A8T2BPD1_9BRAS</name>
<dbReference type="Pfam" id="PF00078">
    <property type="entry name" value="RVT_1"/>
    <property type="match status" value="1"/>
</dbReference>
<reference evidence="3 4" key="1">
    <citation type="submission" date="2020-12" db="EMBL/GenBank/DDBJ databases">
        <title>Concerted genomic and epigenomic changes stabilize Arabidopsis allopolyploids.</title>
        <authorList>
            <person name="Chen Z."/>
        </authorList>
    </citation>
    <scope>NUCLEOTIDE SEQUENCE [LARGE SCALE GENOMIC DNA]</scope>
    <source>
        <strain evidence="3">Allo738</strain>
        <tissue evidence="3">Leaf</tissue>
    </source>
</reference>
<dbReference type="InterPro" id="IPR000477">
    <property type="entry name" value="RT_dom"/>
</dbReference>
<evidence type="ECO:0000313" key="4">
    <source>
        <dbReference type="Proteomes" id="UP000694240"/>
    </source>
</evidence>
<dbReference type="InterPro" id="IPR025558">
    <property type="entry name" value="DUF4283"/>
</dbReference>
<dbReference type="InterPro" id="IPR001849">
    <property type="entry name" value="PH_domain"/>
</dbReference>
<dbReference type="Pfam" id="PF14111">
    <property type="entry name" value="DUF4283"/>
    <property type="match status" value="1"/>
</dbReference>
<dbReference type="EMBL" id="JAEFBK010000007">
    <property type="protein sequence ID" value="KAG7587412.1"/>
    <property type="molecule type" value="Genomic_DNA"/>
</dbReference>
<organism evidence="3 4">
    <name type="scientific">Arabidopsis thaliana x Arabidopsis arenosa</name>
    <dbReference type="NCBI Taxonomy" id="1240361"/>
    <lineage>
        <taxon>Eukaryota</taxon>
        <taxon>Viridiplantae</taxon>
        <taxon>Streptophyta</taxon>
        <taxon>Embryophyta</taxon>
        <taxon>Tracheophyta</taxon>
        <taxon>Spermatophyta</taxon>
        <taxon>Magnoliopsida</taxon>
        <taxon>eudicotyledons</taxon>
        <taxon>Gunneridae</taxon>
        <taxon>Pentapetalae</taxon>
        <taxon>rosids</taxon>
        <taxon>malvids</taxon>
        <taxon>Brassicales</taxon>
        <taxon>Brassicaceae</taxon>
        <taxon>Camelineae</taxon>
        <taxon>Arabidopsis</taxon>
    </lineage>
</organism>
<feature type="region of interest" description="Disordered" evidence="1">
    <location>
        <begin position="612"/>
        <end position="654"/>
    </location>
</feature>
<evidence type="ECO:0000313" key="3">
    <source>
        <dbReference type="EMBL" id="KAG7587412.1"/>
    </source>
</evidence>
<dbReference type="InterPro" id="IPR026960">
    <property type="entry name" value="RVT-Znf"/>
</dbReference>
<evidence type="ECO:0000256" key="1">
    <source>
        <dbReference type="SAM" id="MobiDB-lite"/>
    </source>
</evidence>
<feature type="compositionally biased region" description="Polar residues" evidence="1">
    <location>
        <begin position="615"/>
        <end position="626"/>
    </location>
</feature>
<gene>
    <name evidence="3" type="ORF">ISN45_Aa02g026050</name>
</gene>